<name>B0N767_9FIRM</name>
<evidence type="ECO:0000313" key="2">
    <source>
        <dbReference type="Proteomes" id="UP000005798"/>
    </source>
</evidence>
<keyword evidence="1" id="KW-0808">Transferase</keyword>
<dbReference type="GO" id="GO:0008834">
    <property type="term" value="F:ditrans,polycis-undecaprenyl-diphosphate synthase [(2E,6E)-farnesyl-diphosphate specific] activity"/>
    <property type="evidence" value="ECO:0007669"/>
    <property type="project" value="UniProtKB-EC"/>
</dbReference>
<reference evidence="1" key="1">
    <citation type="submission" date="2007-11" db="EMBL/GenBank/DDBJ databases">
        <authorList>
            <person name="Fulton L."/>
            <person name="Clifton S."/>
            <person name="Fulton B."/>
            <person name="Xu J."/>
            <person name="Minx P."/>
            <person name="Pepin K.H."/>
            <person name="Johnson M."/>
            <person name="Thiruvilangam P."/>
            <person name="Bhonagiri V."/>
            <person name="Nash W.E."/>
            <person name="Mardis E.R."/>
            <person name="Wilson R.K."/>
        </authorList>
    </citation>
    <scope>NUCLEOTIDE SEQUENCE [LARGE SCALE GENOMIC DNA]</scope>
    <source>
        <strain evidence="1">DSM 1402</strain>
    </source>
</reference>
<sequence length="63" mass="7500">MFFKKKKNEEFNYHVLDKDNIPQHIAFIMDGNGRWAKKGRCHALMDIMRGLKQFEMLLCIVIS</sequence>
<dbReference type="EMBL" id="ABFX02000008">
    <property type="protein sequence ID" value="EDS17655.1"/>
    <property type="molecule type" value="Genomic_DNA"/>
</dbReference>
<dbReference type="HOGENOM" id="CLU_2702987_0_0_9"/>
<gene>
    <name evidence="1" type="ORF">CLORAM_02450</name>
</gene>
<protein>
    <submittedName>
        <fullName evidence="1">Undecaprenyl pyrophosphate synthase</fullName>
        <ecNumber evidence="1">2.5.1.31</ecNumber>
    </submittedName>
</protein>
<accession>B0N767</accession>
<dbReference type="InterPro" id="IPR036424">
    <property type="entry name" value="UPP_synth-like_sf"/>
</dbReference>
<proteinExistence type="predicted"/>
<dbReference type="Gene3D" id="3.40.1180.10">
    <property type="entry name" value="Decaprenyl diphosphate synthase-like"/>
    <property type="match status" value="1"/>
</dbReference>
<organism evidence="1 2">
    <name type="scientific">Thomasclavelia ramosa DSM 1402</name>
    <dbReference type="NCBI Taxonomy" id="445974"/>
    <lineage>
        <taxon>Bacteria</taxon>
        <taxon>Bacillati</taxon>
        <taxon>Bacillota</taxon>
        <taxon>Erysipelotrichia</taxon>
        <taxon>Erysipelotrichales</taxon>
        <taxon>Coprobacillaceae</taxon>
        <taxon>Thomasclavelia</taxon>
    </lineage>
</organism>
<dbReference type="SUPFAM" id="SSF64005">
    <property type="entry name" value="Undecaprenyl diphosphate synthase"/>
    <property type="match status" value="1"/>
</dbReference>
<dbReference type="AlphaFoldDB" id="B0N767"/>
<evidence type="ECO:0000313" key="1">
    <source>
        <dbReference type="EMBL" id="EDS17655.1"/>
    </source>
</evidence>
<dbReference type="EC" id="2.5.1.31" evidence="1"/>
<dbReference type="Proteomes" id="UP000005798">
    <property type="component" value="Unassembled WGS sequence"/>
</dbReference>
<keyword evidence="2" id="KW-1185">Reference proteome</keyword>
<comment type="caution">
    <text evidence="1">The sequence shown here is derived from an EMBL/GenBank/DDBJ whole genome shotgun (WGS) entry which is preliminary data.</text>
</comment>
<reference evidence="1" key="2">
    <citation type="submission" date="2014-06" db="EMBL/GenBank/DDBJ databases">
        <title>Draft genome sequence of Clostridium ramosum(DSM 1402).</title>
        <authorList>
            <person name="Sudarsanam P."/>
            <person name="Ley R."/>
            <person name="Guruge J."/>
            <person name="Turnbaugh P.J."/>
            <person name="Mahowald M."/>
            <person name="Liep D."/>
            <person name="Gordon J."/>
        </authorList>
    </citation>
    <scope>NUCLEOTIDE SEQUENCE</scope>
    <source>
        <strain evidence="1">DSM 1402</strain>
    </source>
</reference>